<dbReference type="Gene3D" id="2.40.37.10">
    <property type="entry name" value="Lyase, Ornithine Decarboxylase, Chain A, domain 1"/>
    <property type="match status" value="1"/>
</dbReference>
<dbReference type="InterPro" id="IPR022657">
    <property type="entry name" value="De-COase2_CS"/>
</dbReference>
<reference evidence="9 10" key="1">
    <citation type="submission" date="2009-09" db="EMBL/GenBank/DDBJ databases">
        <authorList>
            <person name="Weinstock G."/>
            <person name="Sodergren E."/>
            <person name="Clifton S."/>
            <person name="Fulton L."/>
            <person name="Fulton B."/>
            <person name="Courtney L."/>
            <person name="Fronick C."/>
            <person name="Harrison M."/>
            <person name="Strong C."/>
            <person name="Farmer C."/>
            <person name="Delahaunty K."/>
            <person name="Markovic C."/>
            <person name="Hall O."/>
            <person name="Minx P."/>
            <person name="Tomlinson C."/>
            <person name="Mitreva M."/>
            <person name="Nelson J."/>
            <person name="Hou S."/>
            <person name="Wollam A."/>
            <person name="Pepin K.H."/>
            <person name="Johnson M."/>
            <person name="Bhonagiri V."/>
            <person name="Nash W.E."/>
            <person name="Warren W."/>
            <person name="Chinwalla A."/>
            <person name="Mardis E.R."/>
            <person name="Wilson R.K."/>
        </authorList>
    </citation>
    <scope>NUCLEOTIDE SEQUENCE [LARGE SCALE GENOMIC DNA]</scope>
    <source>
        <strain evidence="10">ATCC 35185 / DSM 20758 / VPI D19B-28</strain>
    </source>
</reference>
<dbReference type="InterPro" id="IPR029066">
    <property type="entry name" value="PLP-binding_barrel"/>
</dbReference>
<keyword evidence="5" id="KW-0028">Amino-acid biosynthesis</keyword>
<feature type="domain" description="Orn/DAP/Arg decarboxylase 2 N-terminal" evidence="8">
    <location>
        <begin position="114"/>
        <end position="361"/>
    </location>
</feature>
<dbReference type="InterPro" id="IPR002986">
    <property type="entry name" value="DAP_deCOOHase_LysA"/>
</dbReference>
<dbReference type="Pfam" id="PF00278">
    <property type="entry name" value="Orn_DAP_Arg_deC"/>
    <property type="match status" value="1"/>
</dbReference>
<comment type="catalytic activity">
    <reaction evidence="5">
        <text>meso-2,6-diaminopimelate + H(+) = L-lysine + CO2</text>
        <dbReference type="Rhea" id="RHEA:15101"/>
        <dbReference type="ChEBI" id="CHEBI:15378"/>
        <dbReference type="ChEBI" id="CHEBI:16526"/>
        <dbReference type="ChEBI" id="CHEBI:32551"/>
        <dbReference type="ChEBI" id="CHEBI:57791"/>
        <dbReference type="EC" id="4.1.1.20"/>
    </reaction>
</comment>
<dbReference type="HAMAP" id="MF_02120">
    <property type="entry name" value="LysA"/>
    <property type="match status" value="1"/>
</dbReference>
<comment type="pathway">
    <text evidence="5">Amino-acid biosynthesis; L-lysine biosynthesis via DAP pathway; L-lysine from DL-2,6-diaminopimelate: step 1/1.</text>
</comment>
<proteinExistence type="inferred from homology"/>
<feature type="domain" description="Orn/DAP/Arg decarboxylase 2 C-terminal" evidence="7">
    <location>
        <begin position="363"/>
        <end position="451"/>
    </location>
</feature>
<feature type="binding site" evidence="5">
    <location>
        <position position="397"/>
    </location>
    <ligand>
        <name>substrate</name>
    </ligand>
</feature>
<feature type="binding site" evidence="5">
    <location>
        <begin position="355"/>
        <end position="358"/>
    </location>
    <ligand>
        <name>pyridoxal 5'-phosphate</name>
        <dbReference type="ChEBI" id="CHEBI:597326"/>
    </ligand>
</feature>
<dbReference type="AlphaFoldDB" id="C9LYN2"/>
<keyword evidence="3 5" id="KW-0663">Pyridoxal phosphate</keyword>
<gene>
    <name evidence="5" type="primary">lysA</name>
    <name evidence="9" type="ORF">SELSPUOL_02593</name>
</gene>
<evidence type="ECO:0000256" key="5">
    <source>
        <dbReference type="HAMAP-Rule" id="MF_02120"/>
    </source>
</evidence>
<evidence type="ECO:0000256" key="3">
    <source>
        <dbReference type="ARBA" id="ARBA00022898"/>
    </source>
</evidence>
<sequence>MKAHEAQPKAQADWVTFLKGGARLSTKRTFVRAVSHANQIFSSIIPQIAFIDSPALHCYNGERISAAAQAAFHSIRNILGGILMTEKVFPISRERLEEIIEQYPTPFHIYDEKAIRENFRRFKRAFSWAPNFTEHFAVKAAPNPRLLQILHEEGAGTDCSSIAELLLSEAAGIKGEEIMLTSNDTPAEEFQKARELGAIINLDDISHIDYLEKCAGFPDCLSFRYNPGPLIEGNDIIGKPTEAKYGLTHHQIFDAYKIAREKGVKRFGLHTMVISSELRNEAFLFTAELMFNLAVEIKKRLGISLEFVNLGGGFGIPYRPEEEAIDVERVGSGIEALYKKIIEPAGLAGLAIKAESGRYITGPYGWLVTTALHEKKTYKDYIGLDACMANLMRPALYGAYHHITVVGKEDAFCDHIYDITGSLCENNDKFAIDRKLPKIDIGDRIVIHDTGAHGHAMGFNYNGKLRSAELLLREDGSVELIRRAETLGDYFATLDIPGGLMKPHA</sequence>
<feature type="binding site" evidence="5">
    <location>
        <position position="313"/>
    </location>
    <ligand>
        <name>pyridoxal 5'-phosphate</name>
        <dbReference type="ChEBI" id="CHEBI:597326"/>
    </ligand>
</feature>
<dbReference type="SUPFAM" id="SSF50621">
    <property type="entry name" value="Alanine racemase C-terminal domain-like"/>
    <property type="match status" value="1"/>
</dbReference>
<feature type="active site" description="Proton donor" evidence="6">
    <location>
        <position position="424"/>
    </location>
</feature>
<organism evidence="9 10">
    <name type="scientific">Selenomonas sputigena (strain ATCC 35185 / DSM 20758 / CCUG 44933 / VPI D19B-28)</name>
    <dbReference type="NCBI Taxonomy" id="546271"/>
    <lineage>
        <taxon>Bacteria</taxon>
        <taxon>Bacillati</taxon>
        <taxon>Bacillota</taxon>
        <taxon>Negativicutes</taxon>
        <taxon>Selenomonadales</taxon>
        <taxon>Selenomonadaceae</taxon>
        <taxon>Selenomonas</taxon>
    </lineage>
</organism>
<evidence type="ECO:0000256" key="4">
    <source>
        <dbReference type="ARBA" id="ARBA00023239"/>
    </source>
</evidence>
<dbReference type="InterPro" id="IPR009006">
    <property type="entry name" value="Ala_racemase/Decarboxylase_C"/>
</dbReference>
<dbReference type="GO" id="GO:0009089">
    <property type="term" value="P:lysine biosynthetic process via diaminopimelate"/>
    <property type="evidence" value="ECO:0007669"/>
    <property type="project" value="UniProtKB-UniRule"/>
</dbReference>
<keyword evidence="4 5" id="KW-0456">Lyase</keyword>
<comment type="similarity">
    <text evidence="5">Belongs to the Orn/Lys/Arg decarboxylase class-II family. LysA subfamily.</text>
</comment>
<dbReference type="GO" id="GO:0030170">
    <property type="term" value="F:pyridoxal phosphate binding"/>
    <property type="evidence" value="ECO:0007669"/>
    <property type="project" value="UniProtKB-UniRule"/>
</dbReference>
<dbReference type="PANTHER" id="PTHR43727:SF2">
    <property type="entry name" value="GROUP IV DECARBOXYLASE"/>
    <property type="match status" value="1"/>
</dbReference>
<evidence type="ECO:0000313" key="9">
    <source>
        <dbReference type="EMBL" id="EEX75982.1"/>
    </source>
</evidence>
<accession>C9LYN2</accession>
<dbReference type="PRINTS" id="PR01181">
    <property type="entry name" value="DAPDCRBXLASE"/>
</dbReference>
<evidence type="ECO:0000259" key="7">
    <source>
        <dbReference type="Pfam" id="PF00278"/>
    </source>
</evidence>
<dbReference type="InterPro" id="IPR022644">
    <property type="entry name" value="De-COase2_N"/>
</dbReference>
<dbReference type="Proteomes" id="UP000003505">
    <property type="component" value="Unassembled WGS sequence"/>
</dbReference>
<feature type="binding site" evidence="5">
    <location>
        <position position="425"/>
    </location>
    <ligand>
        <name>substrate</name>
    </ligand>
</feature>
<dbReference type="STRING" id="546271.Selsp_2045"/>
<dbReference type="EC" id="4.1.1.20" evidence="5"/>
<name>C9LYN2_SELS3</name>
<dbReference type="PRINTS" id="PR01179">
    <property type="entry name" value="ODADCRBXLASE"/>
</dbReference>
<dbReference type="CDD" id="cd06828">
    <property type="entry name" value="PLPDE_III_DapDC"/>
    <property type="match status" value="1"/>
</dbReference>
<dbReference type="FunFam" id="3.20.20.10:FF:000003">
    <property type="entry name" value="Diaminopimelate decarboxylase"/>
    <property type="match status" value="1"/>
</dbReference>
<dbReference type="GO" id="GO:0008836">
    <property type="term" value="F:diaminopimelate decarboxylase activity"/>
    <property type="evidence" value="ECO:0007669"/>
    <property type="project" value="UniProtKB-UniRule"/>
</dbReference>
<keyword evidence="5" id="KW-0457">Lysine biosynthesis</keyword>
<dbReference type="InterPro" id="IPR000183">
    <property type="entry name" value="Orn/DAP/Arg_de-COase"/>
</dbReference>
<dbReference type="eggNOG" id="COG0019">
    <property type="taxonomic scope" value="Bacteria"/>
</dbReference>
<comment type="caution">
    <text evidence="9">The sequence shown here is derived from an EMBL/GenBank/DDBJ whole genome shotgun (WGS) entry which is preliminary data.</text>
</comment>
<comment type="caution">
    <text evidence="5">Lacks conserved residue(s) required for the propagation of feature annotation.</text>
</comment>
<feature type="binding site" evidence="5">
    <location>
        <position position="358"/>
    </location>
    <ligand>
        <name>substrate</name>
    </ligand>
</feature>
<dbReference type="UniPathway" id="UPA00034">
    <property type="reaction ID" value="UER00027"/>
</dbReference>
<dbReference type="InterPro" id="IPR022643">
    <property type="entry name" value="De-COase2_C"/>
</dbReference>
<evidence type="ECO:0000256" key="6">
    <source>
        <dbReference type="PIRSR" id="PIRSR600183-50"/>
    </source>
</evidence>
<feature type="binding site" evidence="5">
    <location>
        <position position="393"/>
    </location>
    <ligand>
        <name>substrate</name>
    </ligand>
</feature>
<keyword evidence="2 5" id="KW-0210">Decarboxylase</keyword>
<dbReference type="Pfam" id="PF02784">
    <property type="entry name" value="Orn_Arg_deC_N"/>
    <property type="match status" value="1"/>
</dbReference>
<feature type="modified residue" description="N6-(pyridoxal phosphate)lysine" evidence="5 6">
    <location>
        <position position="139"/>
    </location>
</feature>
<protein>
    <recommendedName>
        <fullName evidence="5">Diaminopimelate decarboxylase</fullName>
        <shortName evidence="5">DAP decarboxylase</shortName>
        <shortName evidence="5">DAPDC</shortName>
        <ecNumber evidence="5">4.1.1.20</ecNumber>
    </recommendedName>
</protein>
<comment type="function">
    <text evidence="5">Specifically catalyzes the decarboxylation of meso-diaminopimelate (meso-DAP) to L-lysine.</text>
</comment>
<evidence type="ECO:0000256" key="1">
    <source>
        <dbReference type="ARBA" id="ARBA00001933"/>
    </source>
</evidence>
<comment type="cofactor">
    <cofactor evidence="1 5 6">
        <name>pyridoxal 5'-phosphate</name>
        <dbReference type="ChEBI" id="CHEBI:597326"/>
    </cofactor>
</comment>
<evidence type="ECO:0000256" key="2">
    <source>
        <dbReference type="ARBA" id="ARBA00022793"/>
    </source>
</evidence>
<evidence type="ECO:0000313" key="10">
    <source>
        <dbReference type="Proteomes" id="UP000003505"/>
    </source>
</evidence>
<dbReference type="PROSITE" id="PS00879">
    <property type="entry name" value="ODR_DC_2_2"/>
    <property type="match status" value="1"/>
</dbReference>
<dbReference type="SUPFAM" id="SSF51419">
    <property type="entry name" value="PLP-binding barrel"/>
    <property type="match status" value="1"/>
</dbReference>
<dbReference type="Gene3D" id="3.20.20.10">
    <property type="entry name" value="Alanine racemase"/>
    <property type="match status" value="1"/>
</dbReference>
<dbReference type="EMBL" id="ACKP02000055">
    <property type="protein sequence ID" value="EEX75982.1"/>
    <property type="molecule type" value="Genomic_DNA"/>
</dbReference>
<comment type="subunit">
    <text evidence="5">Homodimer.</text>
</comment>
<dbReference type="PANTHER" id="PTHR43727">
    <property type="entry name" value="DIAMINOPIMELATE DECARBOXYLASE"/>
    <property type="match status" value="1"/>
</dbReference>
<evidence type="ECO:0000259" key="8">
    <source>
        <dbReference type="Pfam" id="PF02784"/>
    </source>
</evidence>